<organism evidence="3 4">
    <name type="scientific">Plectus sambesii</name>
    <dbReference type="NCBI Taxonomy" id="2011161"/>
    <lineage>
        <taxon>Eukaryota</taxon>
        <taxon>Metazoa</taxon>
        <taxon>Ecdysozoa</taxon>
        <taxon>Nematoda</taxon>
        <taxon>Chromadorea</taxon>
        <taxon>Plectida</taxon>
        <taxon>Plectina</taxon>
        <taxon>Plectoidea</taxon>
        <taxon>Plectidae</taxon>
        <taxon>Plectus</taxon>
    </lineage>
</organism>
<keyword evidence="1" id="KW-0833">Ubl conjugation pathway</keyword>
<dbReference type="SUPFAM" id="SSF48371">
    <property type="entry name" value="ARM repeat"/>
    <property type="match status" value="1"/>
</dbReference>
<name>A0A914WKG0_9BILA</name>
<dbReference type="SUPFAM" id="SSF52047">
    <property type="entry name" value="RNI-like"/>
    <property type="match status" value="1"/>
</dbReference>
<evidence type="ECO:0000256" key="1">
    <source>
        <dbReference type="ARBA" id="ARBA00022786"/>
    </source>
</evidence>
<dbReference type="InterPro" id="IPR016024">
    <property type="entry name" value="ARM-type_fold"/>
</dbReference>
<dbReference type="PANTHER" id="PTHR12904:SF22">
    <property type="entry name" value="ZYG-11 FAMILY MEMBER B, CELL CYCLE REGULATOR"/>
    <property type="match status" value="1"/>
</dbReference>
<evidence type="ECO:0000259" key="2">
    <source>
        <dbReference type="Pfam" id="PF22964"/>
    </source>
</evidence>
<dbReference type="GO" id="GO:0031462">
    <property type="term" value="C:Cul2-RING ubiquitin ligase complex"/>
    <property type="evidence" value="ECO:0007669"/>
    <property type="project" value="TreeGrafter"/>
</dbReference>
<dbReference type="PANTHER" id="PTHR12904">
    <property type="match status" value="1"/>
</dbReference>
<dbReference type="InterPro" id="IPR011989">
    <property type="entry name" value="ARM-like"/>
</dbReference>
<dbReference type="Proteomes" id="UP000887566">
    <property type="component" value="Unplaced"/>
</dbReference>
<dbReference type="InterPro" id="IPR051341">
    <property type="entry name" value="Zyg-11_UBL_adapter"/>
</dbReference>
<dbReference type="WBParaSite" id="PSAMB.scaffold43size100268.g1203.t1">
    <property type="protein sequence ID" value="PSAMB.scaffold43size100268.g1203.t1"/>
    <property type="gene ID" value="PSAMB.scaffold43size100268.g1203"/>
</dbReference>
<dbReference type="InterPro" id="IPR055142">
    <property type="entry name" value="ZER1-like_C"/>
</dbReference>
<dbReference type="AlphaFoldDB" id="A0A914WKG0"/>
<evidence type="ECO:0000313" key="4">
    <source>
        <dbReference type="WBParaSite" id="PSAMB.scaffold43size100268.g1203.t1"/>
    </source>
</evidence>
<proteinExistence type="predicted"/>
<keyword evidence="3" id="KW-1185">Reference proteome</keyword>
<reference evidence="4" key="1">
    <citation type="submission" date="2022-11" db="UniProtKB">
        <authorList>
            <consortium name="WormBaseParasite"/>
        </authorList>
    </citation>
    <scope>IDENTIFICATION</scope>
</reference>
<feature type="domain" description="Protein zer-1 homolog-like C-terminal" evidence="2">
    <location>
        <begin position="555"/>
        <end position="922"/>
    </location>
</feature>
<dbReference type="Gene3D" id="3.40.50.12650">
    <property type="match status" value="1"/>
</dbReference>
<accession>A0A914WKG0</accession>
<sequence length="940" mass="105811">MQAFLRYVFLYRHAVRNQHGSSFGASRRPPPATPPMNTPPCMCPVLWSLARHSPRTSAMYTLHEWIEVDENRKRTLEAIGVEDVFSTPSNDGEYVRIKTCSMQKVNAQLVAADKENIDAIGIVASMLPLIAPFQKKREKLFWVRYSDHSSSAEVIAFLKRLTFKQLTPIAKEVSPERITELLQLSAKSVADDHSDQPPARETLQPSLVKSITVTSTIRRQLTVLPVRTTPIQTNVTPTRRKRGRSPVDLTACEVSLNSLRVLRDHRLDSLSLFRMKIANSSRLDLLALIDECLHPDTTRGLRRLNVGGPEPIERLRMLSRFSGLTSLVVAESPVFDSTHLRTVCGELRHLRCLDISKTAVDDISSVETLCDCLETLIMHRVHIAAYLQEKTLAALKSLHRLRSLDVSDRRTHTDDTLAGRLADDIITAITVDGATWWGHLESFDFSGNELNSDAGLDVICVRLARFLALHANLRFVGVLDTAISPLPYLARIDRLQIAGSASRVQCIQSVQTYWRPDREAFTAHALQSVYYELQSAYDEFNLHDIRTSAKGIELSMRHHRTNLSVQMAGSACLYHLCRFQRGKALTSEQIRLCVDRCLDAAESHPKIIQLQKNVWLTLCNDYLLQTKNFDMCRTCEVAMEAMVTTRDPSVSRMTIAIVSILAPKIPTDRSHALATNVRYIRYLIDVINEKLAEPSVAPANNNLFDFTLKFTLSALWNLTDESPETCELFLKQGGLNTVLQALIRFNTSLSIQTKVLGLLNNVAEVSTLQSYMVEPFCLKTILELLKNDQMDANGNQQRIDVSYFAAGILANLLLAPPWDFEPNAQLCNRTLVEAVEGWGTPDNTMVAYRSFSPFYPLLDRDDLAGSQLWAVWAVRHVCSKDKDRGYIQMLHAQNGYQAVSRLFYSPFSSPSAKRIAGDILRLLDNIPAQSPHNRSSSHRH</sequence>
<dbReference type="Gene3D" id="1.25.10.10">
    <property type="entry name" value="Leucine-rich Repeat Variant"/>
    <property type="match status" value="1"/>
</dbReference>
<dbReference type="Gene3D" id="3.80.10.10">
    <property type="entry name" value="Ribonuclease Inhibitor"/>
    <property type="match status" value="1"/>
</dbReference>
<dbReference type="Pfam" id="PF22964">
    <property type="entry name" value="ZER1-like_2nd"/>
    <property type="match status" value="1"/>
</dbReference>
<dbReference type="InterPro" id="IPR032675">
    <property type="entry name" value="LRR_dom_sf"/>
</dbReference>
<protein>
    <recommendedName>
        <fullName evidence="2">Protein zer-1 homolog-like C-terminal domain-containing protein</fullName>
    </recommendedName>
</protein>
<evidence type="ECO:0000313" key="3">
    <source>
        <dbReference type="Proteomes" id="UP000887566"/>
    </source>
</evidence>